<dbReference type="Proteomes" id="UP000216961">
    <property type="component" value="Unassembled WGS sequence"/>
</dbReference>
<keyword evidence="3" id="KW-1003">Cell membrane</keyword>
<feature type="transmembrane region" description="Helical" evidence="7">
    <location>
        <begin position="228"/>
        <end position="247"/>
    </location>
</feature>
<protein>
    <recommendedName>
        <fullName evidence="10">MFS transporter</fullName>
    </recommendedName>
</protein>
<evidence type="ECO:0000256" key="4">
    <source>
        <dbReference type="ARBA" id="ARBA00022692"/>
    </source>
</evidence>
<evidence type="ECO:0000256" key="1">
    <source>
        <dbReference type="ARBA" id="ARBA00004651"/>
    </source>
</evidence>
<feature type="transmembrane region" description="Helical" evidence="7">
    <location>
        <begin position="399"/>
        <end position="419"/>
    </location>
</feature>
<dbReference type="InterPro" id="IPR036259">
    <property type="entry name" value="MFS_trans_sf"/>
</dbReference>
<dbReference type="InterPro" id="IPR011701">
    <property type="entry name" value="MFS"/>
</dbReference>
<evidence type="ECO:0000256" key="7">
    <source>
        <dbReference type="SAM" id="Phobius"/>
    </source>
</evidence>
<accession>A0AA91TUB9</accession>
<keyword evidence="5 7" id="KW-1133">Transmembrane helix</keyword>
<dbReference type="GO" id="GO:0022857">
    <property type="term" value="F:transmembrane transporter activity"/>
    <property type="evidence" value="ECO:0007669"/>
    <property type="project" value="InterPro"/>
</dbReference>
<feature type="transmembrane region" description="Helical" evidence="7">
    <location>
        <begin position="342"/>
        <end position="361"/>
    </location>
</feature>
<proteinExistence type="predicted"/>
<evidence type="ECO:0000256" key="5">
    <source>
        <dbReference type="ARBA" id="ARBA00022989"/>
    </source>
</evidence>
<dbReference type="Gene3D" id="1.20.1250.20">
    <property type="entry name" value="MFS general substrate transporter like domains"/>
    <property type="match status" value="1"/>
</dbReference>
<evidence type="ECO:0000256" key="6">
    <source>
        <dbReference type="ARBA" id="ARBA00023136"/>
    </source>
</evidence>
<keyword evidence="4 7" id="KW-0812">Transmembrane</keyword>
<reference evidence="8 9" key="1">
    <citation type="submission" date="2017-07" db="EMBL/GenBank/DDBJ databases">
        <title>Isolation and whole genome analysis of endospore-forming bacteria from heroin.</title>
        <authorList>
            <person name="Kalinowski J."/>
            <person name="Ahrens B."/>
            <person name="Al-Dilaimi A."/>
            <person name="Winkler A."/>
            <person name="Wibberg D."/>
            <person name="Schleenbecker U."/>
            <person name="Ruckert C."/>
            <person name="Wolfel R."/>
            <person name="Grass G."/>
        </authorList>
    </citation>
    <scope>NUCLEOTIDE SEQUENCE [LARGE SCALE GENOMIC DNA]</scope>
    <source>
        <strain evidence="8 9">7521-2</strain>
    </source>
</reference>
<feature type="transmembrane region" description="Helical" evidence="7">
    <location>
        <begin position="253"/>
        <end position="277"/>
    </location>
</feature>
<dbReference type="PANTHER" id="PTHR43266">
    <property type="entry name" value="MACROLIDE-EFFLUX PROTEIN"/>
    <property type="match status" value="1"/>
</dbReference>
<comment type="caution">
    <text evidence="8">The sequence shown here is derived from an EMBL/GenBank/DDBJ whole genome shotgun (WGS) entry which is preliminary data.</text>
</comment>
<feature type="transmembrane region" description="Helical" evidence="7">
    <location>
        <begin position="439"/>
        <end position="462"/>
    </location>
</feature>
<feature type="transmembrane region" description="Helical" evidence="7">
    <location>
        <begin position="125"/>
        <end position="146"/>
    </location>
</feature>
<feature type="transmembrane region" description="Helical" evidence="7">
    <location>
        <begin position="306"/>
        <end position="330"/>
    </location>
</feature>
<feature type="transmembrane region" description="Helical" evidence="7">
    <location>
        <begin position="158"/>
        <end position="180"/>
    </location>
</feature>
<gene>
    <name evidence="8" type="ORF">CHH57_08170</name>
</gene>
<dbReference type="SUPFAM" id="SSF103473">
    <property type="entry name" value="MFS general substrate transporter"/>
    <property type="match status" value="1"/>
</dbReference>
<keyword evidence="2" id="KW-0813">Transport</keyword>
<feature type="transmembrane region" description="Helical" evidence="7">
    <location>
        <begin position="468"/>
        <end position="486"/>
    </location>
</feature>
<sequence>MCFIAFASYSIECRIDLFFSSKKTFAISISCFSIIRYPLSIHSSILLYLNFLLTKNFSLVKIIFNDKIYFNKKDVDNMQTTIALNKKQATFHLWTMTFSNFISSFGSQIYSFIVSFSILQLTGSASSFAMNLLCGVLPRIITAPFAGSFTDRFSRKKIVIFSYIATSLTIFIMLISFLTLGLNLPFLYLGTALFSLTATFSDIGFNASISGLIDKERIQRSVSLNSSVDSIAAIISPVLGGVLYQFIPIYTFLVIYMITTVIVIILQLSMNFNLYSIEKAIKETGKKETIWQNMHAGLLYVKTKPVIISIVSFSMVANLLGGAFGIGYSFVLINNLSMSSQVFGLIESAFAVGMLITSIYLSIRPEINYPLLVTKFGANLMGLILIIFALPILFHLSSIFLLIYYFILMLLLGVIQIFVNTPINVMLQTEVEEEYKGRVFSIIRTGAQSLVPIGAILFGFLFDWLPAYWVFGISGLFLILTSLYFARPTIVRQVYPDYVGRGKQENSTTVNNSKLFYVKKRD</sequence>
<feature type="transmembrane region" description="Helical" evidence="7">
    <location>
        <begin position="93"/>
        <end position="119"/>
    </location>
</feature>
<organism evidence="8 9">
    <name type="scientific">Niallia circulans</name>
    <name type="common">Bacillus circulans</name>
    <dbReference type="NCBI Taxonomy" id="1397"/>
    <lineage>
        <taxon>Bacteria</taxon>
        <taxon>Bacillati</taxon>
        <taxon>Bacillota</taxon>
        <taxon>Bacilli</taxon>
        <taxon>Bacillales</taxon>
        <taxon>Bacillaceae</taxon>
        <taxon>Niallia</taxon>
    </lineage>
</organism>
<dbReference type="CDD" id="cd06173">
    <property type="entry name" value="MFS_MefA_like"/>
    <property type="match status" value="1"/>
</dbReference>
<evidence type="ECO:0000256" key="2">
    <source>
        <dbReference type="ARBA" id="ARBA00022448"/>
    </source>
</evidence>
<evidence type="ECO:0000313" key="9">
    <source>
        <dbReference type="Proteomes" id="UP000216961"/>
    </source>
</evidence>
<evidence type="ECO:0008006" key="10">
    <source>
        <dbReference type="Google" id="ProtNLM"/>
    </source>
</evidence>
<dbReference type="EMBL" id="NPBQ01000050">
    <property type="protein sequence ID" value="PAD83716.1"/>
    <property type="molecule type" value="Genomic_DNA"/>
</dbReference>
<dbReference type="GO" id="GO:0005886">
    <property type="term" value="C:plasma membrane"/>
    <property type="evidence" value="ECO:0007669"/>
    <property type="project" value="UniProtKB-SubCell"/>
</dbReference>
<dbReference type="PANTHER" id="PTHR43266:SF9">
    <property type="entry name" value="PERMEASE, MAJOR FACILITATOR SUPERFAMILY-RELATED"/>
    <property type="match status" value="1"/>
</dbReference>
<evidence type="ECO:0000256" key="3">
    <source>
        <dbReference type="ARBA" id="ARBA00022475"/>
    </source>
</evidence>
<dbReference type="AlphaFoldDB" id="A0AA91TUB9"/>
<comment type="subcellular location">
    <subcellularLocation>
        <location evidence="1">Cell membrane</location>
        <topology evidence="1">Multi-pass membrane protein</topology>
    </subcellularLocation>
</comment>
<keyword evidence="6 7" id="KW-0472">Membrane</keyword>
<dbReference type="Pfam" id="PF07690">
    <property type="entry name" value="MFS_1"/>
    <property type="match status" value="1"/>
</dbReference>
<feature type="transmembrane region" description="Helical" evidence="7">
    <location>
        <begin position="373"/>
        <end position="393"/>
    </location>
</feature>
<feature type="transmembrane region" description="Helical" evidence="7">
    <location>
        <begin position="186"/>
        <end position="207"/>
    </location>
</feature>
<name>A0AA91TUB9_NIACI</name>
<evidence type="ECO:0000313" key="8">
    <source>
        <dbReference type="EMBL" id="PAD83716.1"/>
    </source>
</evidence>